<reference evidence="1 2" key="1">
    <citation type="submission" date="2021-04" db="EMBL/GenBank/DDBJ databases">
        <title>Metabacillus sp. strain KIGAM252 whole genome sequence.</title>
        <authorList>
            <person name="Seo M.-J."/>
            <person name="Cho E.-S."/>
            <person name="Hwang C.Y."/>
            <person name="Yoon D.J."/>
        </authorList>
    </citation>
    <scope>NUCLEOTIDE SEQUENCE [LARGE SCALE GENOMIC DNA]</scope>
    <source>
        <strain evidence="1 2">KIGAM252</strain>
    </source>
</reference>
<accession>A0ABS5LFK0</accession>
<dbReference type="Proteomes" id="UP000682403">
    <property type="component" value="Unassembled WGS sequence"/>
</dbReference>
<evidence type="ECO:0000313" key="1">
    <source>
        <dbReference type="EMBL" id="MBS2969523.1"/>
    </source>
</evidence>
<dbReference type="Pfam" id="PF07609">
    <property type="entry name" value="DUF1572"/>
    <property type="match status" value="1"/>
</dbReference>
<proteinExistence type="predicted"/>
<dbReference type="InterPro" id="IPR011466">
    <property type="entry name" value="DUF1572"/>
</dbReference>
<dbReference type="RefSeq" id="WP_211558966.1">
    <property type="nucleotide sequence ID" value="NZ_JAGVRK010000001.1"/>
</dbReference>
<gene>
    <name evidence="1" type="ORF">J9317_12180</name>
</gene>
<protein>
    <submittedName>
        <fullName evidence="1">DUF1572 family protein</fullName>
    </submittedName>
</protein>
<dbReference type="EMBL" id="JAGVRK010000001">
    <property type="protein sequence ID" value="MBS2969523.1"/>
    <property type="molecule type" value="Genomic_DNA"/>
</dbReference>
<dbReference type="Gene3D" id="1.20.120.450">
    <property type="entry name" value="dinb family like domain"/>
    <property type="match status" value="1"/>
</dbReference>
<name>A0ABS5LFK0_9BACI</name>
<evidence type="ECO:0000313" key="2">
    <source>
        <dbReference type="Proteomes" id="UP000682403"/>
    </source>
</evidence>
<sequence>MSLGTVYLNVVINRFKGVKSLGDRAMEQLTEQDLHWKQNEETNSIAIIVKHLSGNMVSRWTDFLTTDGEKPDRSREQEFLNDLGDRAAVMQVWENGWNVLFRTLDQLTEDDLLKEIYIRGESHVVMDAIERQMVHYAYHTGQIVHIGKERKNARWKSLSIPKGESEIFLKEMLEKHRKS</sequence>
<keyword evidence="2" id="KW-1185">Reference proteome</keyword>
<dbReference type="SUPFAM" id="SSF109854">
    <property type="entry name" value="DinB/YfiT-like putative metalloenzymes"/>
    <property type="match status" value="1"/>
</dbReference>
<comment type="caution">
    <text evidence="1">The sequence shown here is derived from an EMBL/GenBank/DDBJ whole genome shotgun (WGS) entry which is preliminary data.</text>
</comment>
<dbReference type="InterPro" id="IPR034660">
    <property type="entry name" value="DinB/YfiT-like"/>
</dbReference>
<organism evidence="1 2">
    <name type="scientific">Metabacillus flavus</name>
    <dbReference type="NCBI Taxonomy" id="2823519"/>
    <lineage>
        <taxon>Bacteria</taxon>
        <taxon>Bacillati</taxon>
        <taxon>Bacillota</taxon>
        <taxon>Bacilli</taxon>
        <taxon>Bacillales</taxon>
        <taxon>Bacillaceae</taxon>
        <taxon>Metabacillus</taxon>
    </lineage>
</organism>